<evidence type="ECO:0000313" key="1">
    <source>
        <dbReference type="EMBL" id="MBC1457076.1"/>
    </source>
</evidence>
<dbReference type="Proteomes" id="UP000569903">
    <property type="component" value="Unassembled WGS sequence"/>
</dbReference>
<proteinExistence type="predicted"/>
<accession>A0A841YWX3</accession>
<dbReference type="EMBL" id="JAARQN010000002">
    <property type="protein sequence ID" value="MBC1457076.1"/>
    <property type="molecule type" value="Genomic_DNA"/>
</dbReference>
<evidence type="ECO:0000313" key="2">
    <source>
        <dbReference type="Proteomes" id="UP000569903"/>
    </source>
</evidence>
<dbReference type="AlphaFoldDB" id="A0A841YWX3"/>
<organism evidence="1 2">
    <name type="scientific">Listeria newyorkensis</name>
    <dbReference type="NCBI Taxonomy" id="1497681"/>
    <lineage>
        <taxon>Bacteria</taxon>
        <taxon>Bacillati</taxon>
        <taxon>Bacillota</taxon>
        <taxon>Bacilli</taxon>
        <taxon>Bacillales</taxon>
        <taxon>Listeriaceae</taxon>
        <taxon>Listeria</taxon>
    </lineage>
</organism>
<comment type="caution">
    <text evidence="1">The sequence shown here is derived from an EMBL/GenBank/DDBJ whole genome shotgun (WGS) entry which is preliminary data.</text>
</comment>
<gene>
    <name evidence="1" type="ORF">HB850_04850</name>
</gene>
<protein>
    <submittedName>
        <fullName evidence="1">Uncharacterized protein</fullName>
    </submittedName>
</protein>
<reference evidence="1 2" key="1">
    <citation type="submission" date="2020-03" db="EMBL/GenBank/DDBJ databases">
        <title>Soil Listeria distribution.</title>
        <authorList>
            <person name="Liao J."/>
            <person name="Wiedmann M."/>
        </authorList>
    </citation>
    <scope>NUCLEOTIDE SEQUENCE [LARGE SCALE GENOMIC DNA]</scope>
    <source>
        <strain evidence="1 2">FSL L7-1614</strain>
    </source>
</reference>
<name>A0A841YWX3_9LIST</name>
<dbReference type="RefSeq" id="WP_185388400.1">
    <property type="nucleotide sequence ID" value="NZ_JAARQN010000002.1"/>
</dbReference>
<sequence>MRWKVIFAGFLVCVIVGVGYLAFDYQQSQKHAIYDWAAVVKHQGEIYSIRNMTLDGSEVKPLLGEKLGRSIDKYDEWQENGRGMPELASTHGVMDMYTAKGYPESQRIIGLREGFNGLEVAVFEKGDISSMARLLDNYKVEGNIKKATYQVKNGTYRTLDDTDLLEEFMASLRGSKERINAYFGEEVAAKNFIVHLKDNTNLAVEMNENGLVMMDGLEVQLKKDALFKKMYQALAGAQGDMTGDYTQLRYRNQDYAQWGGTGRNVSRDMVDQYIGTTREVSEETLNGEEKLADFSANVADKKIFSTKLYNDGYKLLMENAGAFEVLINNSMDSPKQMEELLDLKKIMAVMDNIQYESKQSWLFGEWDFREVADLEVKNKFLSALERAEGSPTLEYADTLDKRHIVMSMVDGNELELLLQEDGSIIFEDNYFKLAEQDKSAIWRLF</sequence>